<name>A0A544XSQ1_9ACTN</name>
<proteinExistence type="predicted"/>
<keyword evidence="2" id="KW-0677">Repeat</keyword>
<dbReference type="Pfam" id="PF00400">
    <property type="entry name" value="WD40"/>
    <property type="match status" value="2"/>
</dbReference>
<dbReference type="PANTHER" id="PTHR22847:SF637">
    <property type="entry name" value="WD REPEAT DOMAIN 5B"/>
    <property type="match status" value="1"/>
</dbReference>
<reference evidence="3 4" key="1">
    <citation type="submission" date="2019-07" db="EMBL/GenBank/DDBJ databases">
        <title>Microbispora hainanensis DSM 45428.</title>
        <authorList>
            <person name="Thawai C."/>
        </authorList>
    </citation>
    <scope>NUCLEOTIDE SEQUENCE [LARGE SCALE GENOMIC DNA]</scope>
    <source>
        <strain evidence="3 4">DSM 45428</strain>
    </source>
</reference>
<dbReference type="InterPro" id="IPR001680">
    <property type="entry name" value="WD40_rpt"/>
</dbReference>
<organism evidence="3 4">
    <name type="scientific">Microbispora hainanensis</name>
    <dbReference type="NCBI Taxonomy" id="568844"/>
    <lineage>
        <taxon>Bacteria</taxon>
        <taxon>Bacillati</taxon>
        <taxon>Actinomycetota</taxon>
        <taxon>Actinomycetes</taxon>
        <taxon>Streptosporangiales</taxon>
        <taxon>Streptosporangiaceae</taxon>
        <taxon>Microbispora</taxon>
    </lineage>
</organism>
<dbReference type="EMBL" id="VIRM01000102">
    <property type="protein sequence ID" value="TQS07497.1"/>
    <property type="molecule type" value="Genomic_DNA"/>
</dbReference>
<dbReference type="PANTHER" id="PTHR22847">
    <property type="entry name" value="WD40 REPEAT PROTEIN"/>
    <property type="match status" value="1"/>
</dbReference>
<dbReference type="SUPFAM" id="SSF101898">
    <property type="entry name" value="NHL repeat"/>
    <property type="match status" value="1"/>
</dbReference>
<evidence type="ECO:0000313" key="3">
    <source>
        <dbReference type="EMBL" id="TQS07497.1"/>
    </source>
</evidence>
<dbReference type="SMART" id="SM00320">
    <property type="entry name" value="WD40"/>
    <property type="match status" value="4"/>
</dbReference>
<dbReference type="Proteomes" id="UP000316541">
    <property type="component" value="Unassembled WGS sequence"/>
</dbReference>
<evidence type="ECO:0000256" key="1">
    <source>
        <dbReference type="ARBA" id="ARBA00022574"/>
    </source>
</evidence>
<evidence type="ECO:0000313" key="4">
    <source>
        <dbReference type="Proteomes" id="UP000316541"/>
    </source>
</evidence>
<comment type="caution">
    <text evidence="3">The sequence shown here is derived from an EMBL/GenBank/DDBJ whole genome shotgun (WGS) entry which is preliminary data.</text>
</comment>
<dbReference type="Gene3D" id="2.130.10.10">
    <property type="entry name" value="YVTN repeat-like/Quinoprotein amine dehydrogenase"/>
    <property type="match status" value="3"/>
</dbReference>
<sequence>MAPICTGPRMPSMVQPIRSADLISESEGAASERPPVMLGPECCEVRLVPFSFRRITSGRHCRRGMRFMLGSDSATGVRMVFRRLPPILAVLVLAGSVPLASAGSTVVSWPRAATTCQETSPGGVPASFAAPVAIDMGGHSDVTSVAVGELDGRPVAISAGAEHTIRIWDRATLKPIGDPIPGDGPVAYGTVDGRPVILGRSHGALQRWDATTRLPVGGPLPAGRFRAIAFGEFDGRPIAAAAGIDGAHVFDLATGRRIGPPIGTGIFGAVALTRVNGVLLVLSGQGDAVIAWDPVSGKPVGKPLTLQSEFIQTIDTIGTTTIGGRPVALIPTADLGVIRWDLVTREATFHSLKGSFGPSSLAVLNGRTVFVAVETARGIATDSYGSRLRSSIAVIDPATGEKVSSFEIPGHVTSLAVGDLGDRPMIVTGGRDNAVRAYDLATGRESAPPATGGPNGDIYGVNGELHGRPIVVAQGNGDDRVPGVWDLGSGRPLDAPVRLPGGITSFATGEYGGRAVLVAGIGFGDSSIRAFDLASRMPIGEPLIGYDGFVNGVALTEADRRALVVGAVDEDGAAGDSSSRGAVRIWDFPSGALLHDLAVKNGPAGQLALIRLAGRPVAVTFGATRARLWDVGAGKRMASFRIAKTEHSAPVEIALFDCTTVAIVATGRTVELYDLATGKQVERPLLGHSKQVNNIASGRVAGVPIAVTYSPQDRSMRVWDLTTSRQVGTLQRPSRYLGSLSISYLDGRAVLVGGGREALWTWDLGPAA</sequence>
<dbReference type="SUPFAM" id="SSF50998">
    <property type="entry name" value="Quinoprotein alcohol dehydrogenase-like"/>
    <property type="match status" value="1"/>
</dbReference>
<keyword evidence="1" id="KW-0853">WD repeat</keyword>
<dbReference type="InterPro" id="IPR015943">
    <property type="entry name" value="WD40/YVTN_repeat-like_dom_sf"/>
</dbReference>
<gene>
    <name evidence="3" type="ORF">FLX08_39350</name>
</gene>
<evidence type="ECO:0000256" key="2">
    <source>
        <dbReference type="ARBA" id="ARBA00022737"/>
    </source>
</evidence>
<accession>A0A544XSQ1</accession>
<dbReference type="AlphaFoldDB" id="A0A544XSQ1"/>
<protein>
    <submittedName>
        <fullName evidence="3">WD40 repeat domain-containing protein</fullName>
    </submittedName>
</protein>
<dbReference type="InterPro" id="IPR011047">
    <property type="entry name" value="Quinoprotein_ADH-like_sf"/>
</dbReference>